<protein>
    <submittedName>
        <fullName evidence="1">6723_t:CDS:1</fullName>
    </submittedName>
</protein>
<organism evidence="1 2">
    <name type="scientific">Scutellospora calospora</name>
    <dbReference type="NCBI Taxonomy" id="85575"/>
    <lineage>
        <taxon>Eukaryota</taxon>
        <taxon>Fungi</taxon>
        <taxon>Fungi incertae sedis</taxon>
        <taxon>Mucoromycota</taxon>
        <taxon>Glomeromycotina</taxon>
        <taxon>Glomeromycetes</taxon>
        <taxon>Diversisporales</taxon>
        <taxon>Gigasporaceae</taxon>
        <taxon>Scutellospora</taxon>
    </lineage>
</organism>
<dbReference type="Proteomes" id="UP000789860">
    <property type="component" value="Unassembled WGS sequence"/>
</dbReference>
<feature type="non-terminal residue" evidence="1">
    <location>
        <position position="74"/>
    </location>
</feature>
<dbReference type="EMBL" id="CAJVPM010015130">
    <property type="protein sequence ID" value="CAG8605802.1"/>
    <property type="molecule type" value="Genomic_DNA"/>
</dbReference>
<keyword evidence="2" id="KW-1185">Reference proteome</keyword>
<accession>A0ACA9MQN2</accession>
<proteinExistence type="predicted"/>
<gene>
    <name evidence="1" type="ORF">SCALOS_LOCUS7092</name>
</gene>
<evidence type="ECO:0000313" key="1">
    <source>
        <dbReference type="EMBL" id="CAG8605802.1"/>
    </source>
</evidence>
<evidence type="ECO:0000313" key="2">
    <source>
        <dbReference type="Proteomes" id="UP000789860"/>
    </source>
</evidence>
<sequence length="74" mass="7933">MSMLRDRRIVTASKFSSGDGRTSRVSTARCVGPEGDLQRADGTIDLDETLDCGTKPRVGSISQANPNTKSEQFG</sequence>
<name>A0ACA9MQN2_9GLOM</name>
<reference evidence="1" key="1">
    <citation type="submission" date="2021-06" db="EMBL/GenBank/DDBJ databases">
        <authorList>
            <person name="Kallberg Y."/>
            <person name="Tangrot J."/>
            <person name="Rosling A."/>
        </authorList>
    </citation>
    <scope>NUCLEOTIDE SEQUENCE</scope>
    <source>
        <strain evidence="1">AU212A</strain>
    </source>
</reference>
<comment type="caution">
    <text evidence="1">The sequence shown here is derived from an EMBL/GenBank/DDBJ whole genome shotgun (WGS) entry which is preliminary data.</text>
</comment>